<feature type="domain" description="Insertion element IS402-like" evidence="1">
    <location>
        <begin position="42"/>
        <end position="83"/>
    </location>
</feature>
<organism evidence="2 3">
    <name type="scientific">Siccirubricoccus deserti</name>
    <dbReference type="NCBI Taxonomy" id="2013562"/>
    <lineage>
        <taxon>Bacteria</taxon>
        <taxon>Pseudomonadati</taxon>
        <taxon>Pseudomonadota</taxon>
        <taxon>Alphaproteobacteria</taxon>
        <taxon>Acetobacterales</taxon>
        <taxon>Roseomonadaceae</taxon>
        <taxon>Siccirubricoccus</taxon>
    </lineage>
</organism>
<sequence length="84" mass="9021">MCWSASLTIPSAASPNCCRGTCQATQKPPSPDGRSPRHRTLTEWALIRTLIPPAKPGGNKRTVEVRAVVNGVMYILSTGCQWAA</sequence>
<gene>
    <name evidence="2" type="ORF">H7965_30295</name>
</gene>
<proteinExistence type="predicted"/>
<evidence type="ECO:0000259" key="1">
    <source>
        <dbReference type="Pfam" id="PF13340"/>
    </source>
</evidence>
<dbReference type="AlphaFoldDB" id="A0A9X0R6I6"/>
<evidence type="ECO:0000313" key="2">
    <source>
        <dbReference type="EMBL" id="MBC4019458.1"/>
    </source>
</evidence>
<dbReference type="Proteomes" id="UP000600101">
    <property type="component" value="Unassembled WGS sequence"/>
</dbReference>
<reference evidence="2" key="1">
    <citation type="submission" date="2020-08" db="EMBL/GenBank/DDBJ databases">
        <authorList>
            <person name="Hu Y."/>
            <person name="Nguyen S.V."/>
            <person name="Li F."/>
            <person name="Fanning S."/>
        </authorList>
    </citation>
    <scope>NUCLEOTIDE SEQUENCE</scope>
    <source>
        <strain evidence="2">SYSU D8009</strain>
    </source>
</reference>
<feature type="non-terminal residue" evidence="2">
    <location>
        <position position="84"/>
    </location>
</feature>
<comment type="caution">
    <text evidence="2">The sequence shown here is derived from an EMBL/GenBank/DDBJ whole genome shotgun (WGS) entry which is preliminary data.</text>
</comment>
<dbReference type="Pfam" id="PF13340">
    <property type="entry name" value="DUF4096"/>
    <property type="match status" value="1"/>
</dbReference>
<name>A0A9X0R6I6_9PROT</name>
<accession>A0A9X0R6I6</accession>
<evidence type="ECO:0000313" key="3">
    <source>
        <dbReference type="Proteomes" id="UP000600101"/>
    </source>
</evidence>
<dbReference type="EMBL" id="JACOMF010000275">
    <property type="protein sequence ID" value="MBC4019458.1"/>
    <property type="molecule type" value="Genomic_DNA"/>
</dbReference>
<protein>
    <submittedName>
        <fullName evidence="2">Transposase</fullName>
    </submittedName>
</protein>
<dbReference type="InterPro" id="IPR025161">
    <property type="entry name" value="IS402-like_dom"/>
</dbReference>
<keyword evidence="3" id="KW-1185">Reference proteome</keyword>